<reference evidence="1" key="1">
    <citation type="submission" date="2023-04" db="EMBL/GenBank/DDBJ databases">
        <title>A chromosome-level genome assembly of the parasitoid wasp Eretmocerus hayati.</title>
        <authorList>
            <person name="Zhong Y."/>
            <person name="Liu S."/>
            <person name="Liu Y."/>
        </authorList>
    </citation>
    <scope>NUCLEOTIDE SEQUENCE</scope>
    <source>
        <strain evidence="1">ZJU_SS_LIU_2023</strain>
    </source>
</reference>
<organism evidence="1 2">
    <name type="scientific">Eretmocerus hayati</name>
    <dbReference type="NCBI Taxonomy" id="131215"/>
    <lineage>
        <taxon>Eukaryota</taxon>
        <taxon>Metazoa</taxon>
        <taxon>Ecdysozoa</taxon>
        <taxon>Arthropoda</taxon>
        <taxon>Hexapoda</taxon>
        <taxon>Insecta</taxon>
        <taxon>Pterygota</taxon>
        <taxon>Neoptera</taxon>
        <taxon>Endopterygota</taxon>
        <taxon>Hymenoptera</taxon>
        <taxon>Apocrita</taxon>
        <taxon>Proctotrupomorpha</taxon>
        <taxon>Chalcidoidea</taxon>
        <taxon>Aphelinidae</taxon>
        <taxon>Aphelininae</taxon>
        <taxon>Eretmocerus</taxon>
    </lineage>
</organism>
<dbReference type="EMBL" id="CM056741">
    <property type="protein sequence ID" value="KAJ8686662.1"/>
    <property type="molecule type" value="Genomic_DNA"/>
</dbReference>
<sequence>MAGSYVKKEFGLGPEEQTLLKESNGTRIVPSKGAEPVRLSPGWEGTNRPDDELNFKNITMDQVDLELNPPRDRLNIVLLIMILHGIGALTPWNMFITAEDYFAKYKLSESYIGYNSTLPGHYLGSVTLASQIPNFIFAWLNIFLPLGGKLTTRIVWGILTQVLVFVFTVILAMVDTSKYPELFFWITMSSVLILNVSGGIYQNSVFGMAAKLPGKYTGAVVLGSNISGVFTTVVKFLTLYFATSLRTSAIYYFISALFVLLACFDTYFALPINRFYRYHEYMNEKEAKKKLEFNSGKSGNTPYWTIFKQCALQCFNVWYVFFITLSIFPGVQSSIQRSPDFIVPEKYYAVIMCFMTFNVVAMIGSYAATLFQW</sequence>
<protein>
    <submittedName>
        <fullName evidence="1">Uncharacterized protein</fullName>
    </submittedName>
</protein>
<evidence type="ECO:0000313" key="2">
    <source>
        <dbReference type="Proteomes" id="UP001239111"/>
    </source>
</evidence>
<gene>
    <name evidence="1" type="ORF">QAD02_022456</name>
</gene>
<proteinExistence type="predicted"/>
<evidence type="ECO:0000313" key="1">
    <source>
        <dbReference type="EMBL" id="KAJ8686662.1"/>
    </source>
</evidence>
<dbReference type="Proteomes" id="UP001239111">
    <property type="component" value="Chromosome 1"/>
</dbReference>
<accession>A0ACC2PTA7</accession>
<keyword evidence="2" id="KW-1185">Reference proteome</keyword>
<name>A0ACC2PTA7_9HYME</name>
<feature type="non-terminal residue" evidence="1">
    <location>
        <position position="373"/>
    </location>
</feature>
<comment type="caution">
    <text evidence="1">The sequence shown here is derived from an EMBL/GenBank/DDBJ whole genome shotgun (WGS) entry which is preliminary data.</text>
</comment>